<dbReference type="CDD" id="cd17324">
    <property type="entry name" value="MFS_NepI_like"/>
    <property type="match status" value="1"/>
</dbReference>
<evidence type="ECO:0000256" key="2">
    <source>
        <dbReference type="ARBA" id="ARBA00008335"/>
    </source>
</evidence>
<feature type="transmembrane region" description="Helical" evidence="8">
    <location>
        <begin position="237"/>
        <end position="260"/>
    </location>
</feature>
<comment type="similarity">
    <text evidence="2">Belongs to the major facilitator superfamily.</text>
</comment>
<reference evidence="10" key="1">
    <citation type="submission" date="2009-01" db="EMBL/GenBank/DDBJ databases">
        <title>Complete sequence of Anaeromyxobacter dehalogenans 2CP-1.</title>
        <authorList>
            <consortium name="US DOE Joint Genome Institute"/>
            <person name="Lucas S."/>
            <person name="Copeland A."/>
            <person name="Lapidus A."/>
            <person name="Glavina del Rio T."/>
            <person name="Dalin E."/>
            <person name="Tice H."/>
            <person name="Bruce D."/>
            <person name="Goodwin L."/>
            <person name="Pitluck S."/>
            <person name="Saunders E."/>
            <person name="Brettin T."/>
            <person name="Detter J.C."/>
            <person name="Han C."/>
            <person name="Larimer F."/>
            <person name="Land M."/>
            <person name="Hauser L."/>
            <person name="Kyrpides N."/>
            <person name="Ovchinnikova G."/>
            <person name="Beliaev A.S."/>
            <person name="Richardson P."/>
        </authorList>
    </citation>
    <scope>NUCLEOTIDE SEQUENCE</scope>
    <source>
        <strain evidence="10">2CP-1</strain>
    </source>
</reference>
<dbReference type="Gene3D" id="1.20.1250.20">
    <property type="entry name" value="MFS general substrate transporter like domains"/>
    <property type="match status" value="1"/>
</dbReference>
<dbReference type="Pfam" id="PF07690">
    <property type="entry name" value="MFS_1"/>
    <property type="match status" value="1"/>
</dbReference>
<evidence type="ECO:0000313" key="10">
    <source>
        <dbReference type="EMBL" id="ACL65076.1"/>
    </source>
</evidence>
<dbReference type="GO" id="GO:0022857">
    <property type="term" value="F:transmembrane transporter activity"/>
    <property type="evidence" value="ECO:0007669"/>
    <property type="project" value="InterPro"/>
</dbReference>
<keyword evidence="4" id="KW-1003">Cell membrane</keyword>
<dbReference type="SUPFAM" id="SSF103473">
    <property type="entry name" value="MFS general substrate transporter"/>
    <property type="match status" value="1"/>
</dbReference>
<dbReference type="Proteomes" id="UP000007089">
    <property type="component" value="Chromosome"/>
</dbReference>
<dbReference type="InterPro" id="IPR011701">
    <property type="entry name" value="MFS"/>
</dbReference>
<keyword evidence="6 8" id="KW-1133">Transmembrane helix</keyword>
<dbReference type="AlphaFoldDB" id="B8J695"/>
<keyword evidence="7 8" id="KW-0472">Membrane</keyword>
<feature type="transmembrane region" description="Helical" evidence="8">
    <location>
        <begin position="157"/>
        <end position="175"/>
    </location>
</feature>
<dbReference type="EMBL" id="CP001359">
    <property type="protein sequence ID" value="ACL65076.1"/>
    <property type="molecule type" value="Genomic_DNA"/>
</dbReference>
<feature type="transmembrane region" description="Helical" evidence="8">
    <location>
        <begin position="303"/>
        <end position="320"/>
    </location>
</feature>
<evidence type="ECO:0000256" key="7">
    <source>
        <dbReference type="ARBA" id="ARBA00023136"/>
    </source>
</evidence>
<evidence type="ECO:0000256" key="8">
    <source>
        <dbReference type="SAM" id="Phobius"/>
    </source>
</evidence>
<dbReference type="HOGENOM" id="CLU_001265_19_3_7"/>
<feature type="domain" description="Major facilitator superfamily (MFS) profile" evidence="9">
    <location>
        <begin position="37"/>
        <end position="414"/>
    </location>
</feature>
<name>B8J695_ANAD2</name>
<evidence type="ECO:0000256" key="3">
    <source>
        <dbReference type="ARBA" id="ARBA00022448"/>
    </source>
</evidence>
<dbReference type="InterPro" id="IPR020846">
    <property type="entry name" value="MFS_dom"/>
</dbReference>
<evidence type="ECO:0000313" key="11">
    <source>
        <dbReference type="Proteomes" id="UP000007089"/>
    </source>
</evidence>
<gene>
    <name evidence="10" type="ordered locus">A2cp1_1734</name>
</gene>
<keyword evidence="11" id="KW-1185">Reference proteome</keyword>
<feature type="transmembrane region" description="Helical" evidence="8">
    <location>
        <begin position="272"/>
        <end position="291"/>
    </location>
</feature>
<keyword evidence="5 8" id="KW-0812">Transmembrane</keyword>
<feature type="transmembrane region" description="Helical" evidence="8">
    <location>
        <begin position="326"/>
        <end position="348"/>
    </location>
</feature>
<keyword evidence="3" id="KW-0813">Transport</keyword>
<evidence type="ECO:0000256" key="6">
    <source>
        <dbReference type="ARBA" id="ARBA00022989"/>
    </source>
</evidence>
<dbReference type="PANTHER" id="PTHR43271">
    <property type="entry name" value="BLL2771 PROTEIN"/>
    <property type="match status" value="1"/>
</dbReference>
<evidence type="ECO:0000256" key="5">
    <source>
        <dbReference type="ARBA" id="ARBA00022692"/>
    </source>
</evidence>
<dbReference type="KEGG" id="acp:A2cp1_1734"/>
<dbReference type="InterPro" id="IPR036259">
    <property type="entry name" value="MFS_trans_sf"/>
</dbReference>
<dbReference type="PROSITE" id="PS50850">
    <property type="entry name" value="MFS"/>
    <property type="match status" value="1"/>
</dbReference>
<evidence type="ECO:0000256" key="1">
    <source>
        <dbReference type="ARBA" id="ARBA00004651"/>
    </source>
</evidence>
<comment type="subcellular location">
    <subcellularLocation>
        <location evidence="1">Cell membrane</location>
        <topology evidence="1">Multi-pass membrane protein</topology>
    </subcellularLocation>
</comment>
<dbReference type="GO" id="GO:0005886">
    <property type="term" value="C:plasma membrane"/>
    <property type="evidence" value="ECO:0007669"/>
    <property type="project" value="UniProtKB-SubCell"/>
</dbReference>
<organism evidence="10 11">
    <name type="scientific">Anaeromyxobacter dehalogenans (strain ATCC BAA-258 / DSM 21875 / 2CP-1)</name>
    <dbReference type="NCBI Taxonomy" id="455488"/>
    <lineage>
        <taxon>Bacteria</taxon>
        <taxon>Pseudomonadati</taxon>
        <taxon>Myxococcota</taxon>
        <taxon>Myxococcia</taxon>
        <taxon>Myxococcales</taxon>
        <taxon>Cystobacterineae</taxon>
        <taxon>Anaeromyxobacteraceae</taxon>
        <taxon>Anaeromyxobacter</taxon>
    </lineage>
</organism>
<protein>
    <submittedName>
        <fullName evidence="10">Major facilitator superfamily MFS_1</fullName>
    </submittedName>
</protein>
<feature type="transmembrane region" description="Helical" evidence="8">
    <location>
        <begin position="74"/>
        <end position="95"/>
    </location>
</feature>
<accession>B8J695</accession>
<feature type="transmembrane region" description="Helical" evidence="8">
    <location>
        <begin position="132"/>
        <end position="150"/>
    </location>
</feature>
<feature type="transmembrane region" description="Helical" evidence="8">
    <location>
        <begin position="35"/>
        <end position="54"/>
    </location>
</feature>
<sequence length="414" mass="42153">MPEAARSVPIPRLSPADPAPAAPVPEAAAEVARPAAGLFAIGLAGVCAFLGFYATQPLLPLLERVFAVSKAGAALTVSAPTIAVALASPFAGWAIRRWGHRSVIVGSMLFLPIPTLLAAASPSVPVLVGWRFVQGLALPGIYAVGVAFLAEEWPPAALGSAMSALVTGSVIGGYTGRLLSGLVAARWGWRAAFVVLGLVTAAAAVAAARLLPRARRPRPAGPAPRARPGDLLRAPRLLATFAVGFNVLFTQVAVFTYVTFHLASPPYRLGTAALSSIFTVYLIGAAVTPFAGRWIDRVGSRRAVTLALTVAAAGALVTLAPSVTLVVAGLTAVCTAVFVSQSASTAFLRTAAPPRLRPSASGLYVSSYYLGGAAGGVAPALAWHAGGWGACVAMVVAVQLGTVALAHRAWRPAA</sequence>
<evidence type="ECO:0000259" key="9">
    <source>
        <dbReference type="PROSITE" id="PS50850"/>
    </source>
</evidence>
<proteinExistence type="inferred from homology"/>
<feature type="transmembrane region" description="Helical" evidence="8">
    <location>
        <begin position="102"/>
        <end position="120"/>
    </location>
</feature>
<dbReference type="RefSeq" id="WP_012633002.1">
    <property type="nucleotide sequence ID" value="NC_011891.1"/>
</dbReference>
<feature type="transmembrane region" description="Helical" evidence="8">
    <location>
        <begin position="360"/>
        <end position="381"/>
    </location>
</feature>
<evidence type="ECO:0000256" key="4">
    <source>
        <dbReference type="ARBA" id="ARBA00022475"/>
    </source>
</evidence>
<feature type="transmembrane region" description="Helical" evidence="8">
    <location>
        <begin position="387"/>
        <end position="406"/>
    </location>
</feature>
<feature type="transmembrane region" description="Helical" evidence="8">
    <location>
        <begin position="187"/>
        <end position="208"/>
    </location>
</feature>
<dbReference type="PANTHER" id="PTHR43271:SF2">
    <property type="entry name" value="BLL2771 PROTEIN"/>
    <property type="match status" value="1"/>
</dbReference>